<name>A0AAE1NIX9_9EUCA</name>
<dbReference type="AlphaFoldDB" id="A0AAE1NIX9"/>
<reference evidence="2" key="1">
    <citation type="submission" date="2023-11" db="EMBL/GenBank/DDBJ databases">
        <title>Genome assemblies of two species of porcelain crab, Petrolisthes cinctipes and Petrolisthes manimaculis (Anomura: Porcellanidae).</title>
        <authorList>
            <person name="Angst P."/>
        </authorList>
    </citation>
    <scope>NUCLEOTIDE SEQUENCE</scope>
    <source>
        <strain evidence="2">PB745_02</strain>
        <tissue evidence="2">Gill</tissue>
    </source>
</reference>
<accession>A0AAE1NIX9</accession>
<proteinExistence type="predicted"/>
<feature type="region of interest" description="Disordered" evidence="1">
    <location>
        <begin position="1"/>
        <end position="49"/>
    </location>
</feature>
<organism evidence="2 3">
    <name type="scientific">Petrolisthes manimaculis</name>
    <dbReference type="NCBI Taxonomy" id="1843537"/>
    <lineage>
        <taxon>Eukaryota</taxon>
        <taxon>Metazoa</taxon>
        <taxon>Ecdysozoa</taxon>
        <taxon>Arthropoda</taxon>
        <taxon>Crustacea</taxon>
        <taxon>Multicrustacea</taxon>
        <taxon>Malacostraca</taxon>
        <taxon>Eumalacostraca</taxon>
        <taxon>Eucarida</taxon>
        <taxon>Decapoda</taxon>
        <taxon>Pleocyemata</taxon>
        <taxon>Anomura</taxon>
        <taxon>Galatheoidea</taxon>
        <taxon>Porcellanidae</taxon>
        <taxon>Petrolisthes</taxon>
    </lineage>
</organism>
<dbReference type="EMBL" id="JAWZYT010005485">
    <property type="protein sequence ID" value="KAK4290423.1"/>
    <property type="molecule type" value="Genomic_DNA"/>
</dbReference>
<evidence type="ECO:0000256" key="1">
    <source>
        <dbReference type="SAM" id="MobiDB-lite"/>
    </source>
</evidence>
<evidence type="ECO:0000313" key="2">
    <source>
        <dbReference type="EMBL" id="KAK4290423.1"/>
    </source>
</evidence>
<keyword evidence="3" id="KW-1185">Reference proteome</keyword>
<sequence length="66" mass="7484">MRHDGHPHNRPTALNDTVSRSTQPQHPTSTSQQPTTHPLPPTATTRPWHYSTFHSKSLTLPMYLSD</sequence>
<protein>
    <submittedName>
        <fullName evidence="2">Uncharacterized protein</fullName>
    </submittedName>
</protein>
<feature type="compositionally biased region" description="Low complexity" evidence="1">
    <location>
        <begin position="19"/>
        <end position="47"/>
    </location>
</feature>
<comment type="caution">
    <text evidence="2">The sequence shown here is derived from an EMBL/GenBank/DDBJ whole genome shotgun (WGS) entry which is preliminary data.</text>
</comment>
<gene>
    <name evidence="2" type="ORF">Pmani_036674</name>
</gene>
<dbReference type="Proteomes" id="UP001292094">
    <property type="component" value="Unassembled WGS sequence"/>
</dbReference>
<evidence type="ECO:0000313" key="3">
    <source>
        <dbReference type="Proteomes" id="UP001292094"/>
    </source>
</evidence>